<dbReference type="AlphaFoldDB" id="A0A9N7RIR4"/>
<keyword evidence="2" id="KW-1185">Reference proteome</keyword>
<dbReference type="Proteomes" id="UP001153555">
    <property type="component" value="Unassembled WGS sequence"/>
</dbReference>
<sequence>MEKQRFTIDQFRSIRSLLRKKVHGCCTRLFHEFCTYYAIYLCSTRATSSVGRGPVPPGSINYATSLEGPFDLQWARVSPQGPTFRSLSCKRFYSVRSPGLCMGGSETSNCLVSRAAGQQGSLEDRCLRLPGFGRSTSQNESRRWLCSFSQAMGSDGNGCRGVLGLVFD</sequence>
<evidence type="ECO:0000313" key="2">
    <source>
        <dbReference type="Proteomes" id="UP001153555"/>
    </source>
</evidence>
<name>A0A9N7RIR4_STRHE</name>
<gene>
    <name evidence="1" type="ORF">SHERM_27751</name>
</gene>
<protein>
    <submittedName>
        <fullName evidence="1">Uncharacterized protein</fullName>
    </submittedName>
</protein>
<proteinExistence type="predicted"/>
<reference evidence="1" key="1">
    <citation type="submission" date="2019-12" db="EMBL/GenBank/DDBJ databases">
        <authorList>
            <person name="Scholes J."/>
        </authorList>
    </citation>
    <scope>NUCLEOTIDE SEQUENCE</scope>
</reference>
<accession>A0A9N7RIR4</accession>
<dbReference type="EMBL" id="CACSLK010027833">
    <property type="protein sequence ID" value="CAA0832456.1"/>
    <property type="molecule type" value="Genomic_DNA"/>
</dbReference>
<evidence type="ECO:0000313" key="1">
    <source>
        <dbReference type="EMBL" id="CAA0832456.1"/>
    </source>
</evidence>
<organism evidence="1 2">
    <name type="scientific">Striga hermonthica</name>
    <name type="common">Purple witchweed</name>
    <name type="synonym">Buchnera hermonthica</name>
    <dbReference type="NCBI Taxonomy" id="68872"/>
    <lineage>
        <taxon>Eukaryota</taxon>
        <taxon>Viridiplantae</taxon>
        <taxon>Streptophyta</taxon>
        <taxon>Embryophyta</taxon>
        <taxon>Tracheophyta</taxon>
        <taxon>Spermatophyta</taxon>
        <taxon>Magnoliopsida</taxon>
        <taxon>eudicotyledons</taxon>
        <taxon>Gunneridae</taxon>
        <taxon>Pentapetalae</taxon>
        <taxon>asterids</taxon>
        <taxon>lamiids</taxon>
        <taxon>Lamiales</taxon>
        <taxon>Orobanchaceae</taxon>
        <taxon>Buchnereae</taxon>
        <taxon>Striga</taxon>
    </lineage>
</organism>
<comment type="caution">
    <text evidence="1">The sequence shown here is derived from an EMBL/GenBank/DDBJ whole genome shotgun (WGS) entry which is preliminary data.</text>
</comment>